<dbReference type="GeneID" id="54299739"/>
<feature type="compositionally biased region" description="Acidic residues" evidence="4">
    <location>
        <begin position="608"/>
        <end position="641"/>
    </location>
</feature>
<dbReference type="SMART" id="SM00292">
    <property type="entry name" value="BRCT"/>
    <property type="match status" value="1"/>
</dbReference>
<keyword evidence="7" id="KW-1185">Reference proteome</keyword>
<feature type="compositionally biased region" description="Acidic residues" evidence="4">
    <location>
        <begin position="670"/>
        <end position="688"/>
    </location>
</feature>
<feature type="region of interest" description="Disordered" evidence="4">
    <location>
        <begin position="984"/>
        <end position="1034"/>
    </location>
</feature>
<feature type="compositionally biased region" description="Polar residues" evidence="4">
    <location>
        <begin position="713"/>
        <end position="724"/>
    </location>
</feature>
<name>A0A6A6B8D8_9PEZI</name>
<feature type="domain" description="BRCT" evidence="5">
    <location>
        <begin position="1262"/>
        <end position="1411"/>
    </location>
</feature>
<feature type="compositionally biased region" description="Polar residues" evidence="4">
    <location>
        <begin position="74"/>
        <end position="83"/>
    </location>
</feature>
<accession>A0A6A6B8D8</accession>
<dbReference type="PANTHER" id="PTHR15321">
    <property type="entry name" value="TUMOR SUPPRESSOR P53-BINDING PROTEIN 1"/>
    <property type="match status" value="1"/>
</dbReference>
<evidence type="ECO:0000313" key="6">
    <source>
        <dbReference type="EMBL" id="KAF2140186.1"/>
    </source>
</evidence>
<feature type="compositionally biased region" description="Polar residues" evidence="4">
    <location>
        <begin position="137"/>
        <end position="150"/>
    </location>
</feature>
<dbReference type="InterPro" id="IPR047249">
    <property type="entry name" value="BRCT_p53bp1-like_rpt1"/>
</dbReference>
<feature type="region of interest" description="Disordered" evidence="4">
    <location>
        <begin position="19"/>
        <end position="111"/>
    </location>
</feature>
<dbReference type="PROSITE" id="PS50172">
    <property type="entry name" value="BRCT"/>
    <property type="match status" value="1"/>
</dbReference>
<feature type="compositionally biased region" description="Basic and acidic residues" evidence="4">
    <location>
        <begin position="315"/>
        <end position="327"/>
    </location>
</feature>
<feature type="region of interest" description="Disordered" evidence="4">
    <location>
        <begin position="411"/>
        <end position="845"/>
    </location>
</feature>
<feature type="compositionally biased region" description="Polar residues" evidence="4">
    <location>
        <begin position="189"/>
        <end position="198"/>
    </location>
</feature>
<dbReference type="OrthoDB" id="129353at2759"/>
<feature type="compositionally biased region" description="Polar residues" evidence="4">
    <location>
        <begin position="475"/>
        <end position="492"/>
    </location>
</feature>
<dbReference type="InterPro" id="IPR036420">
    <property type="entry name" value="BRCT_dom_sf"/>
</dbReference>
<protein>
    <recommendedName>
        <fullName evidence="5">BRCT domain-containing protein</fullName>
    </recommendedName>
</protein>
<dbReference type="InterPro" id="IPR041297">
    <property type="entry name" value="Crb2_Tudor"/>
</dbReference>
<organism evidence="6 7">
    <name type="scientific">Aplosporella prunicola CBS 121167</name>
    <dbReference type="NCBI Taxonomy" id="1176127"/>
    <lineage>
        <taxon>Eukaryota</taxon>
        <taxon>Fungi</taxon>
        <taxon>Dikarya</taxon>
        <taxon>Ascomycota</taxon>
        <taxon>Pezizomycotina</taxon>
        <taxon>Dothideomycetes</taxon>
        <taxon>Dothideomycetes incertae sedis</taxon>
        <taxon>Botryosphaeriales</taxon>
        <taxon>Aplosporellaceae</taxon>
        <taxon>Aplosporella</taxon>
    </lineage>
</organism>
<evidence type="ECO:0000259" key="5">
    <source>
        <dbReference type="PROSITE" id="PS50172"/>
    </source>
</evidence>
<dbReference type="GO" id="GO:0000077">
    <property type="term" value="P:DNA damage checkpoint signaling"/>
    <property type="evidence" value="ECO:0007669"/>
    <property type="project" value="TreeGrafter"/>
</dbReference>
<dbReference type="PANTHER" id="PTHR15321:SF3">
    <property type="entry name" value="TP53-BINDING PROTEIN 1"/>
    <property type="match status" value="1"/>
</dbReference>
<keyword evidence="2" id="KW-0227">DNA damage</keyword>
<feature type="compositionally biased region" description="Acidic residues" evidence="4">
    <location>
        <begin position="495"/>
        <end position="504"/>
    </location>
</feature>
<feature type="region of interest" description="Disordered" evidence="4">
    <location>
        <begin position="1311"/>
        <end position="1349"/>
    </location>
</feature>
<keyword evidence="3" id="KW-0539">Nucleus</keyword>
<gene>
    <name evidence="6" type="ORF">K452DRAFT_299576</name>
</gene>
<dbReference type="GO" id="GO:0005634">
    <property type="term" value="C:nucleus"/>
    <property type="evidence" value="ECO:0007669"/>
    <property type="project" value="UniProtKB-SubCell"/>
</dbReference>
<feature type="compositionally biased region" description="Polar residues" evidence="4">
    <location>
        <begin position="747"/>
        <end position="758"/>
    </location>
</feature>
<evidence type="ECO:0000313" key="7">
    <source>
        <dbReference type="Proteomes" id="UP000799438"/>
    </source>
</evidence>
<dbReference type="CDD" id="cd17745">
    <property type="entry name" value="BRCT_p53bp1_rpt1"/>
    <property type="match status" value="1"/>
</dbReference>
<feature type="region of interest" description="Disordered" evidence="4">
    <location>
        <begin position="250"/>
        <end position="327"/>
    </location>
</feature>
<feature type="compositionally biased region" description="Polar residues" evidence="4">
    <location>
        <begin position="1311"/>
        <end position="1344"/>
    </location>
</feature>
<feature type="compositionally biased region" description="Polar residues" evidence="4">
    <location>
        <begin position="1217"/>
        <end position="1255"/>
    </location>
</feature>
<dbReference type="Gene3D" id="2.30.30.140">
    <property type="match status" value="1"/>
</dbReference>
<feature type="region of interest" description="Disordered" evidence="4">
    <location>
        <begin position="863"/>
        <end position="926"/>
    </location>
</feature>
<comment type="subcellular location">
    <subcellularLocation>
        <location evidence="1">Nucleus</location>
    </subcellularLocation>
</comment>
<feature type="compositionally biased region" description="Basic and acidic residues" evidence="4">
    <location>
        <begin position="295"/>
        <end position="308"/>
    </location>
</feature>
<evidence type="ECO:0000256" key="3">
    <source>
        <dbReference type="ARBA" id="ARBA00023242"/>
    </source>
</evidence>
<dbReference type="GO" id="GO:0042393">
    <property type="term" value="F:histone binding"/>
    <property type="evidence" value="ECO:0007669"/>
    <property type="project" value="TreeGrafter"/>
</dbReference>
<feature type="compositionally biased region" description="Polar residues" evidence="4">
    <location>
        <begin position="914"/>
        <end position="923"/>
    </location>
</feature>
<feature type="region of interest" description="Disordered" evidence="4">
    <location>
        <begin position="129"/>
        <end position="205"/>
    </location>
</feature>
<dbReference type="RefSeq" id="XP_033395899.1">
    <property type="nucleotide sequence ID" value="XM_033542242.1"/>
</dbReference>
<dbReference type="Pfam" id="PF18115">
    <property type="entry name" value="Tudor_3"/>
    <property type="match status" value="1"/>
</dbReference>
<evidence type="ECO:0000256" key="4">
    <source>
        <dbReference type="SAM" id="MobiDB-lite"/>
    </source>
</evidence>
<feature type="region of interest" description="Disordered" evidence="4">
    <location>
        <begin position="1214"/>
        <end position="1262"/>
    </location>
</feature>
<feature type="compositionally biased region" description="Acidic residues" evidence="4">
    <location>
        <begin position="731"/>
        <end position="740"/>
    </location>
</feature>
<evidence type="ECO:0000256" key="1">
    <source>
        <dbReference type="ARBA" id="ARBA00004123"/>
    </source>
</evidence>
<feature type="compositionally biased region" description="Polar residues" evidence="4">
    <location>
        <begin position="529"/>
        <end position="549"/>
    </location>
</feature>
<proteinExistence type="predicted"/>
<reference evidence="6" key="1">
    <citation type="journal article" date="2020" name="Stud. Mycol.">
        <title>101 Dothideomycetes genomes: a test case for predicting lifestyles and emergence of pathogens.</title>
        <authorList>
            <person name="Haridas S."/>
            <person name="Albert R."/>
            <person name="Binder M."/>
            <person name="Bloem J."/>
            <person name="Labutti K."/>
            <person name="Salamov A."/>
            <person name="Andreopoulos B."/>
            <person name="Baker S."/>
            <person name="Barry K."/>
            <person name="Bills G."/>
            <person name="Bluhm B."/>
            <person name="Cannon C."/>
            <person name="Castanera R."/>
            <person name="Culley D."/>
            <person name="Daum C."/>
            <person name="Ezra D."/>
            <person name="Gonzalez J."/>
            <person name="Henrissat B."/>
            <person name="Kuo A."/>
            <person name="Liang C."/>
            <person name="Lipzen A."/>
            <person name="Lutzoni F."/>
            <person name="Magnuson J."/>
            <person name="Mondo S."/>
            <person name="Nolan M."/>
            <person name="Ohm R."/>
            <person name="Pangilinan J."/>
            <person name="Park H.-J."/>
            <person name="Ramirez L."/>
            <person name="Alfaro M."/>
            <person name="Sun H."/>
            <person name="Tritt A."/>
            <person name="Yoshinaga Y."/>
            <person name="Zwiers L.-H."/>
            <person name="Turgeon B."/>
            <person name="Goodwin S."/>
            <person name="Spatafora J."/>
            <person name="Crous P."/>
            <person name="Grigoriev I."/>
        </authorList>
    </citation>
    <scope>NUCLEOTIDE SEQUENCE</scope>
    <source>
        <strain evidence="6">CBS 121167</strain>
    </source>
</reference>
<dbReference type="SUPFAM" id="SSF52113">
    <property type="entry name" value="BRCT domain"/>
    <property type="match status" value="1"/>
</dbReference>
<feature type="compositionally biased region" description="Polar residues" evidence="4">
    <location>
        <begin position="250"/>
        <end position="266"/>
    </location>
</feature>
<dbReference type="GO" id="GO:0045944">
    <property type="term" value="P:positive regulation of transcription by RNA polymerase II"/>
    <property type="evidence" value="ECO:0007669"/>
    <property type="project" value="TreeGrafter"/>
</dbReference>
<dbReference type="InterPro" id="IPR047252">
    <property type="entry name" value="TP53BP1-like"/>
</dbReference>
<dbReference type="Gene3D" id="3.40.50.10190">
    <property type="entry name" value="BRCT domain"/>
    <property type="match status" value="1"/>
</dbReference>
<dbReference type="EMBL" id="ML995490">
    <property type="protein sequence ID" value="KAF2140186.1"/>
    <property type="molecule type" value="Genomic_DNA"/>
</dbReference>
<feature type="compositionally biased region" description="Polar residues" evidence="4">
    <location>
        <begin position="432"/>
        <end position="457"/>
    </location>
</feature>
<dbReference type="Proteomes" id="UP000799438">
    <property type="component" value="Unassembled WGS sequence"/>
</dbReference>
<sequence>MADDDEPDSLDTQRIAQIKMLTSKRSPPAISRRDRSAPQTDEGASPSRPPATRDELTPHHAHAVPPRLKFATTAPITLTSTEKVTPPSRMYNSFSGFGEGDGPGDTQVMDSQIYKEFTNGNTFVAAPEHNEDEEDQSTQGDTYGNGTLQEGDTGHVDIVSHCPENGQNDDSSAYGEGNSPEPSLDGESQHGTDFTSHSFIAPPETPATVSKMCNCRDEALSSDTRTPGSATAKLFSNGTGLKMLSMSQLFNGSQGQSSPQLDNQCSDPMFQRPSPGFNMRYSSPVLLNSSPAKPIRSDPLRAATEPRDTYMTMKESQEQREAKKRAELEDQLQRLQAEDTDESEDEVTAEMRKASIRKIQGQLNDITMTVLTEPGEFKSGQKARRQMSDTALFTPARLRKVKSVVELSDGLDAPQDVDEDSLDELSSPPPTSALQRRSQSVQVPMTSSRPHNSSGRQQKIGAHSSQREEHGVPGSQANSSRRRTNAMQQDYQQAVEDDQSDETDYIAVADSQPRLSQRGNGNEAPPSLPNVSSTDARVAQSQYSINEGESSLGVRGRYLQRAINTSSVPRPPEDSSLAQLPVEPNAALADDEEGRNVPSSPPLLAQSMEDDEAVDAIGTDDGEETVDEDSGTDEDMHDIEETEHVSYNEDYDKPDLPADLVDSSQPFRDGDDEQSNNEDEDGEDEVQDETANQVQDDVAHEDGRGAPVEDENQPQFRATLQRIYSTIPETDPMEEDEDDAENPRPQQPEQSGANSPVYNAQPVEGHANEPTGEAEHSTTMQPYETAEPRISALASPLRPHLSQQKSLSSPTRSPAPTKTLSQHTPASTHVRKLTDIAQDPSQAQPFDLDLDFFTESVLTENDKEYQQVMSDIGPSPTRPNKRRKLYSARALQESPRKINHIPSPSPAPDKERMSNTNSFTENNGAMPIENTEEAVFIKPAVMKSGISGKLVRPTAKFYGKKSSAPGKVQEAAAKKTAQRVLEVAEAPQTRLPKDVRKKTTEAPPRPSREEPHPRVLQEEPEVAAPATDDQPIPVDDNTAERVMVEDSATSTPKNVVTPNRVLAWFRGSSMVFYPATCLGLSPDNFRYRIRFDDGAIDNLERNHIRSFDLRKGDLVKVDLNKMRTKSYIVRGFKDIISPAEATAVTSVNEASKNDFPLTDIHGAKTVVLEVKQRNSLPAKAPETVEVLIEKIYITSTMWTHFADRTYSHPSEALLNNARPQTPSTVFSAPDTPNTSKSRRQPPSTLAKSVQRSITEPATPRPTATGIFANMAFAITFGDSAAERDEVCRLITNNGGIILDAGFEALFRTSSHASDTNSPMKPPSTSVTNKALSTPQPKAANSPSTDAAPDEQGLVLTSSAQRLGFTALISDRHSRRTKYIQALALGLPCLSARWIRDCAAARAIKPWQYYLLPAGESTYLNGAVRSRTDLTSYYDASDIGSSDDESEGEARLTRVLQRRPKLLDGKSVLLVTGKSRAKGREDRRRTYEFLTRAMGATRVGRCADAGAARDLLERDDEARPWDWVYVDSAEGEFAEALVSGAGAGGSARKRKRALGAGAGGSGGVCTVLVGEGRGVKVVNDEFVIQSLILGALVEE</sequence>
<feature type="compositionally biased region" description="Basic and acidic residues" evidence="4">
    <location>
        <begin position="991"/>
        <end position="1017"/>
    </location>
</feature>
<feature type="compositionally biased region" description="Polar residues" evidence="4">
    <location>
        <begin position="801"/>
        <end position="827"/>
    </location>
</feature>
<dbReference type="InterPro" id="IPR001357">
    <property type="entry name" value="BRCT_dom"/>
</dbReference>
<feature type="compositionally biased region" description="Basic and acidic residues" evidence="4">
    <location>
        <begin position="642"/>
        <end position="656"/>
    </location>
</feature>
<evidence type="ECO:0000256" key="2">
    <source>
        <dbReference type="ARBA" id="ARBA00022763"/>
    </source>
</evidence>